<dbReference type="Pfam" id="PF03572">
    <property type="entry name" value="Peptidase_S41"/>
    <property type="match status" value="1"/>
</dbReference>
<dbReference type="Gene3D" id="2.30.42.10">
    <property type="match status" value="1"/>
</dbReference>
<dbReference type="Proteomes" id="UP001597601">
    <property type="component" value="Unassembled WGS sequence"/>
</dbReference>
<evidence type="ECO:0000313" key="4">
    <source>
        <dbReference type="Proteomes" id="UP001597601"/>
    </source>
</evidence>
<name>A0ABW5XUM0_9SPHI</name>
<dbReference type="PANTHER" id="PTHR32060">
    <property type="entry name" value="TAIL-SPECIFIC PROTEASE"/>
    <property type="match status" value="1"/>
</dbReference>
<feature type="domain" description="Tail specific protease" evidence="1">
    <location>
        <begin position="235"/>
        <end position="398"/>
    </location>
</feature>
<feature type="domain" description="PDZ" evidence="2">
    <location>
        <begin position="143"/>
        <end position="172"/>
    </location>
</feature>
<evidence type="ECO:0000313" key="3">
    <source>
        <dbReference type="EMBL" id="MFD2866641.1"/>
    </source>
</evidence>
<dbReference type="InterPro" id="IPR041489">
    <property type="entry name" value="PDZ_6"/>
</dbReference>
<dbReference type="PROSITE" id="PS51257">
    <property type="entry name" value="PROKAR_LIPOPROTEIN"/>
    <property type="match status" value="1"/>
</dbReference>
<dbReference type="InterPro" id="IPR005151">
    <property type="entry name" value="Tail-specific_protease"/>
</dbReference>
<organism evidence="3 4">
    <name type="scientific">Mucilaginibacter antarcticus</name>
    <dbReference type="NCBI Taxonomy" id="1855725"/>
    <lineage>
        <taxon>Bacteria</taxon>
        <taxon>Pseudomonadati</taxon>
        <taxon>Bacteroidota</taxon>
        <taxon>Sphingobacteriia</taxon>
        <taxon>Sphingobacteriales</taxon>
        <taxon>Sphingobacteriaceae</taxon>
        <taxon>Mucilaginibacter</taxon>
    </lineage>
</organism>
<dbReference type="SUPFAM" id="SSF52096">
    <property type="entry name" value="ClpP/crotonase"/>
    <property type="match status" value="1"/>
</dbReference>
<dbReference type="EMBL" id="JBHUON010000030">
    <property type="protein sequence ID" value="MFD2866641.1"/>
    <property type="molecule type" value="Genomic_DNA"/>
</dbReference>
<dbReference type="Gene3D" id="3.90.226.10">
    <property type="entry name" value="2-enoyl-CoA Hydratase, Chain A, domain 1"/>
    <property type="match status" value="1"/>
</dbReference>
<dbReference type="InterPro" id="IPR036034">
    <property type="entry name" value="PDZ_sf"/>
</dbReference>
<dbReference type="InterPro" id="IPR029045">
    <property type="entry name" value="ClpP/crotonase-like_dom_sf"/>
</dbReference>
<dbReference type="Gene3D" id="3.30.750.170">
    <property type="match status" value="1"/>
</dbReference>
<dbReference type="CDD" id="cd07561">
    <property type="entry name" value="Peptidase_S41_CPP_like"/>
    <property type="match status" value="1"/>
</dbReference>
<accession>A0ABW5XUM0</accession>
<keyword evidence="4" id="KW-1185">Reference proteome</keyword>
<evidence type="ECO:0000259" key="1">
    <source>
        <dbReference type="Pfam" id="PF03572"/>
    </source>
</evidence>
<comment type="caution">
    <text evidence="3">The sequence shown here is derived from an EMBL/GenBank/DDBJ whole genome shotgun (WGS) entry which is preliminary data.</text>
</comment>
<dbReference type="SUPFAM" id="SSF50156">
    <property type="entry name" value="PDZ domain-like"/>
    <property type="match status" value="1"/>
</dbReference>
<reference evidence="4" key="1">
    <citation type="journal article" date="2019" name="Int. J. Syst. Evol. Microbiol.">
        <title>The Global Catalogue of Microorganisms (GCM) 10K type strain sequencing project: providing services to taxonomists for standard genome sequencing and annotation.</title>
        <authorList>
            <consortium name="The Broad Institute Genomics Platform"/>
            <consortium name="The Broad Institute Genome Sequencing Center for Infectious Disease"/>
            <person name="Wu L."/>
            <person name="Ma J."/>
        </authorList>
    </citation>
    <scope>NUCLEOTIDE SEQUENCE [LARGE SCALE GENOMIC DNA]</scope>
    <source>
        <strain evidence="4">KCTC 52232</strain>
    </source>
</reference>
<dbReference type="Pfam" id="PF17820">
    <property type="entry name" value="PDZ_6"/>
    <property type="match status" value="1"/>
</dbReference>
<gene>
    <name evidence="3" type="ORF">ACFSYC_18235</name>
</gene>
<sequence>MRKAFYFVLLIAASGFISCKKDKKYNGAEPSKDGSAFDLIKDSVYLYAQETYYWHDGLPGYAAFNPRIVTGSTDLAALSAEVNKLSQYKIDPATGYPFEYYAPAAGVAKYSYIDGGESSTSLNGTNSNFGFAPFYNTANDLRIKYVYPGSPADLAGVKRGYKIVSINGNADIGYDGASGTHTQFVINAYARNSSIAMVLQKPDNTNLTVNLTSADYAVNPVLNYKTVDAGGGKIVGYIVFNSFTSPANANAKLDAAFNYFQSQGVTNLVVDLRYNGGGYTATAEYLDNLIVPSGKTGTAMYSYYFNDILQAGKAKLLANQVRRDSQTGELYNLAQFNYTVATNTVKFAKKGALNLNRVFFIVTGATASASELAINSLRPHMDVQLIGNNTYGKPVGFFDIKINKYSLYVAQFETKNSAGQGGYYTGMLPGSANYPGIADYDDATKDFGDTTEVLFHHAINYIKRGTYSTPIVKTQSLSGGQKTFSLKQSNDAAIELEAGKFNGMIYKQR</sequence>
<protein>
    <submittedName>
        <fullName evidence="3">S41 family peptidase</fullName>
    </submittedName>
</protein>
<dbReference type="RefSeq" id="WP_377130283.1">
    <property type="nucleotide sequence ID" value="NZ_JBHUON010000030.1"/>
</dbReference>
<evidence type="ECO:0000259" key="2">
    <source>
        <dbReference type="Pfam" id="PF17820"/>
    </source>
</evidence>
<dbReference type="PANTHER" id="PTHR32060:SF30">
    <property type="entry name" value="CARBOXY-TERMINAL PROCESSING PROTEASE CTPA"/>
    <property type="match status" value="1"/>
</dbReference>
<proteinExistence type="predicted"/>